<dbReference type="GO" id="GO:0016787">
    <property type="term" value="F:hydrolase activity"/>
    <property type="evidence" value="ECO:0007669"/>
    <property type="project" value="UniProtKB-KW"/>
</dbReference>
<accession>A0ABS3DTE3</accession>
<dbReference type="SUPFAM" id="SSF53474">
    <property type="entry name" value="alpha/beta-Hydrolases"/>
    <property type="match status" value="1"/>
</dbReference>
<organism evidence="2 3">
    <name type="scientific">Halobacillus kuroshimensis</name>
    <dbReference type="NCBI Taxonomy" id="302481"/>
    <lineage>
        <taxon>Bacteria</taxon>
        <taxon>Bacillati</taxon>
        <taxon>Bacillota</taxon>
        <taxon>Bacilli</taxon>
        <taxon>Bacillales</taxon>
        <taxon>Bacillaceae</taxon>
        <taxon>Halobacillus</taxon>
    </lineage>
</organism>
<feature type="domain" description="Serine aminopeptidase S33" evidence="1">
    <location>
        <begin position="29"/>
        <end position="274"/>
    </location>
</feature>
<sequence>MTEARWKSYTARDFSTLSYMSSHQSDHCEEAVIIIHGITAELTEQKKFASACRRNADVFLPVLRGYDHKNKRGDLDYIGQYDDDLFDFIHYIKKKGYKRITLMGHSMGCANLLRLIKKNPAIGDAYIFTAPFFHPAVPVYKNEASNPSGEGDDVEYTVYTKKVMVLMTLYKMNVHRFEKASAAEIPDEFASTGRLSLSFRLLVSRFPEKVTPALLKGVQAPVTIAVGSEDEVIEAEKLKKWAEDIWDRPVDILPGADHNDILYDAGFHKIIHEMDGSVSEKTLQ</sequence>
<evidence type="ECO:0000259" key="1">
    <source>
        <dbReference type="Pfam" id="PF12146"/>
    </source>
</evidence>
<dbReference type="EMBL" id="JAEKJY010000001">
    <property type="protein sequence ID" value="MBN8234601.1"/>
    <property type="molecule type" value="Genomic_DNA"/>
</dbReference>
<keyword evidence="3" id="KW-1185">Reference proteome</keyword>
<dbReference type="InterPro" id="IPR051044">
    <property type="entry name" value="MAG_DAG_Lipase"/>
</dbReference>
<evidence type="ECO:0000313" key="2">
    <source>
        <dbReference type="EMBL" id="MBN8234601.1"/>
    </source>
</evidence>
<proteinExistence type="predicted"/>
<comment type="caution">
    <text evidence="2">The sequence shown here is derived from an EMBL/GenBank/DDBJ whole genome shotgun (WGS) entry which is preliminary data.</text>
</comment>
<evidence type="ECO:0000313" key="3">
    <source>
        <dbReference type="Proteomes" id="UP000663970"/>
    </source>
</evidence>
<dbReference type="Gene3D" id="3.40.50.1820">
    <property type="entry name" value="alpha/beta hydrolase"/>
    <property type="match status" value="1"/>
</dbReference>
<protein>
    <submittedName>
        <fullName evidence="2">Alpha/beta hydrolase</fullName>
    </submittedName>
</protein>
<dbReference type="Pfam" id="PF12146">
    <property type="entry name" value="Hydrolase_4"/>
    <property type="match status" value="1"/>
</dbReference>
<dbReference type="RefSeq" id="WP_206932747.1">
    <property type="nucleotide sequence ID" value="NZ_JAEKJY010000001.1"/>
</dbReference>
<gene>
    <name evidence="2" type="ORF">JF544_05035</name>
</gene>
<reference evidence="2 3" key="1">
    <citation type="submission" date="2020-12" db="EMBL/GenBank/DDBJ databases">
        <title>Oil enriched cultivation method for isolating marine PHA-producing bacteria.</title>
        <authorList>
            <person name="Zheng W."/>
            <person name="Yu S."/>
            <person name="Huang Y."/>
        </authorList>
    </citation>
    <scope>NUCLEOTIDE SEQUENCE [LARGE SCALE GENOMIC DNA]</scope>
    <source>
        <strain evidence="2 3">SY-2-6</strain>
    </source>
</reference>
<keyword evidence="2" id="KW-0378">Hydrolase</keyword>
<dbReference type="PANTHER" id="PTHR11614">
    <property type="entry name" value="PHOSPHOLIPASE-RELATED"/>
    <property type="match status" value="1"/>
</dbReference>
<name>A0ABS3DTE3_9BACI</name>
<dbReference type="InterPro" id="IPR029058">
    <property type="entry name" value="AB_hydrolase_fold"/>
</dbReference>
<dbReference type="Proteomes" id="UP000663970">
    <property type="component" value="Unassembled WGS sequence"/>
</dbReference>
<dbReference type="InterPro" id="IPR022742">
    <property type="entry name" value="Hydrolase_4"/>
</dbReference>